<keyword evidence="2" id="KW-0812">Transmembrane</keyword>
<feature type="transmembrane region" description="Helical" evidence="2">
    <location>
        <begin position="212"/>
        <end position="232"/>
    </location>
</feature>
<feature type="domain" description="EamA" evidence="3">
    <location>
        <begin position="8"/>
        <end position="140"/>
    </location>
</feature>
<reference evidence="4 5" key="1">
    <citation type="submission" date="2016-11" db="EMBL/GenBank/DDBJ databases">
        <authorList>
            <person name="Jaros S."/>
            <person name="Januszkiewicz K."/>
            <person name="Wedrychowicz H."/>
        </authorList>
    </citation>
    <scope>NUCLEOTIDE SEQUENCE [LARGE SCALE GENOMIC DNA]</scope>
    <source>
        <strain evidence="4 5">DSM 6191</strain>
    </source>
</reference>
<name>A0A1M5XXR0_9CLOT</name>
<feature type="domain" description="EamA" evidence="3">
    <location>
        <begin position="154"/>
        <end position="286"/>
    </location>
</feature>
<evidence type="ECO:0000313" key="4">
    <source>
        <dbReference type="EMBL" id="SHI04479.1"/>
    </source>
</evidence>
<accession>A0A1M5XXR0</accession>
<dbReference type="PANTHER" id="PTHR22911:SF102">
    <property type="entry name" value="MEMBRANE PROTEIN"/>
    <property type="match status" value="1"/>
</dbReference>
<organism evidence="4 5">
    <name type="scientific">Clostridium intestinale DSM 6191</name>
    <dbReference type="NCBI Taxonomy" id="1121320"/>
    <lineage>
        <taxon>Bacteria</taxon>
        <taxon>Bacillati</taxon>
        <taxon>Bacillota</taxon>
        <taxon>Clostridia</taxon>
        <taxon>Eubacteriales</taxon>
        <taxon>Clostridiaceae</taxon>
        <taxon>Clostridium</taxon>
    </lineage>
</organism>
<gene>
    <name evidence="4" type="ORF">SAMN02745941_01704</name>
</gene>
<dbReference type="EMBL" id="FQXU01000005">
    <property type="protein sequence ID" value="SHI04479.1"/>
    <property type="molecule type" value="Genomic_DNA"/>
</dbReference>
<dbReference type="InterPro" id="IPR037185">
    <property type="entry name" value="EmrE-like"/>
</dbReference>
<dbReference type="GO" id="GO:0016020">
    <property type="term" value="C:membrane"/>
    <property type="evidence" value="ECO:0007669"/>
    <property type="project" value="InterPro"/>
</dbReference>
<feature type="transmembrane region" description="Helical" evidence="2">
    <location>
        <begin position="153"/>
        <end position="173"/>
    </location>
</feature>
<feature type="transmembrane region" description="Helical" evidence="2">
    <location>
        <begin position="33"/>
        <end position="53"/>
    </location>
</feature>
<feature type="transmembrane region" description="Helical" evidence="2">
    <location>
        <begin position="269"/>
        <end position="287"/>
    </location>
</feature>
<dbReference type="Pfam" id="PF00892">
    <property type="entry name" value="EamA"/>
    <property type="match status" value="2"/>
</dbReference>
<dbReference type="InterPro" id="IPR000620">
    <property type="entry name" value="EamA_dom"/>
</dbReference>
<feature type="transmembrane region" description="Helical" evidence="2">
    <location>
        <begin position="100"/>
        <end position="116"/>
    </location>
</feature>
<feature type="transmembrane region" description="Helical" evidence="2">
    <location>
        <begin position="185"/>
        <end position="206"/>
    </location>
</feature>
<evidence type="ECO:0000256" key="2">
    <source>
        <dbReference type="SAM" id="Phobius"/>
    </source>
</evidence>
<feature type="transmembrane region" description="Helical" evidence="2">
    <location>
        <begin position="123"/>
        <end position="141"/>
    </location>
</feature>
<sequence length="296" mass="32437">MDKKSSFKLIGAMLIWGSLGIFVKNIHLSSVEIAFSRAVVGSLFIFMINKFYFKKPIIDSLKSSNKKSIFILIILGLLLGLNWVFLFQSYKYTTVGNGTLIYYLAPAFTILLSPIITKEKIKLKSLVSVFVAISGLALILISNGETSGEYNHIKGMLFALAAAIVYALIVLMNKKLNNIDDIIRTLIQMALSIVILLPLVVTRGNFKVESGLTLVILLFVGVVHTGIAYMLYFSSFKDVATDKIVVLSYIDPVSSVIFGALFLSERISINTVIGGILILGSSFISNYPGRSGKVEA</sequence>
<protein>
    <submittedName>
        <fullName evidence="4">RarD protein</fullName>
    </submittedName>
</protein>
<evidence type="ECO:0000313" key="5">
    <source>
        <dbReference type="Proteomes" id="UP000184241"/>
    </source>
</evidence>
<feature type="transmembrane region" description="Helical" evidence="2">
    <location>
        <begin position="69"/>
        <end position="88"/>
    </location>
</feature>
<evidence type="ECO:0000259" key="3">
    <source>
        <dbReference type="Pfam" id="PF00892"/>
    </source>
</evidence>
<dbReference type="RefSeq" id="WP_175550876.1">
    <property type="nucleotide sequence ID" value="NZ_FQXU01000005.1"/>
</dbReference>
<dbReference type="AlphaFoldDB" id="A0A1M5XXR0"/>
<dbReference type="SUPFAM" id="SSF103481">
    <property type="entry name" value="Multidrug resistance efflux transporter EmrE"/>
    <property type="match status" value="2"/>
</dbReference>
<feature type="transmembrane region" description="Helical" evidence="2">
    <location>
        <begin position="7"/>
        <end position="27"/>
    </location>
</feature>
<dbReference type="Proteomes" id="UP000184241">
    <property type="component" value="Unassembled WGS sequence"/>
</dbReference>
<evidence type="ECO:0000256" key="1">
    <source>
        <dbReference type="ARBA" id="ARBA00007362"/>
    </source>
</evidence>
<dbReference type="PANTHER" id="PTHR22911">
    <property type="entry name" value="ACYL-MALONYL CONDENSING ENZYME-RELATED"/>
    <property type="match status" value="1"/>
</dbReference>
<comment type="similarity">
    <text evidence="1">Belongs to the EamA transporter family.</text>
</comment>
<keyword evidence="2" id="KW-1133">Transmembrane helix</keyword>
<keyword evidence="2" id="KW-0472">Membrane</keyword>
<proteinExistence type="inferred from homology"/>